<protein>
    <submittedName>
        <fullName evidence="2">Scr1 family TA system antitoxin-like transcriptional regulator</fullName>
    </submittedName>
</protein>
<evidence type="ECO:0000259" key="1">
    <source>
        <dbReference type="PROSITE" id="PS50943"/>
    </source>
</evidence>
<proteinExistence type="predicted"/>
<organism evidence="2 3">
    <name type="scientific">Sphaerisporangium rhizosphaerae</name>
    <dbReference type="NCBI Taxonomy" id="2269375"/>
    <lineage>
        <taxon>Bacteria</taxon>
        <taxon>Bacillati</taxon>
        <taxon>Actinomycetota</taxon>
        <taxon>Actinomycetes</taxon>
        <taxon>Streptosporangiales</taxon>
        <taxon>Streptosporangiaceae</taxon>
        <taxon>Sphaerisporangium</taxon>
    </lineage>
</organism>
<evidence type="ECO:0000313" key="3">
    <source>
        <dbReference type="Proteomes" id="UP001596496"/>
    </source>
</evidence>
<dbReference type="Pfam" id="PF13560">
    <property type="entry name" value="HTH_31"/>
    <property type="match status" value="1"/>
</dbReference>
<dbReference type="Gene3D" id="1.10.260.40">
    <property type="entry name" value="lambda repressor-like DNA-binding domains"/>
    <property type="match status" value="1"/>
</dbReference>
<dbReference type="SMART" id="SM00530">
    <property type="entry name" value="HTH_XRE"/>
    <property type="match status" value="1"/>
</dbReference>
<dbReference type="InterPro" id="IPR001387">
    <property type="entry name" value="Cro/C1-type_HTH"/>
</dbReference>
<dbReference type="InterPro" id="IPR043917">
    <property type="entry name" value="DUF5753"/>
</dbReference>
<dbReference type="PROSITE" id="PS50943">
    <property type="entry name" value="HTH_CROC1"/>
    <property type="match status" value="1"/>
</dbReference>
<keyword evidence="3" id="KW-1185">Reference proteome</keyword>
<dbReference type="Proteomes" id="UP001596496">
    <property type="component" value="Unassembled WGS sequence"/>
</dbReference>
<dbReference type="SUPFAM" id="SSF47413">
    <property type="entry name" value="lambda repressor-like DNA-binding domains"/>
    <property type="match status" value="1"/>
</dbReference>
<accession>A0ABW2P2Z5</accession>
<dbReference type="EMBL" id="JBHTCG010000007">
    <property type="protein sequence ID" value="MFC7383174.1"/>
    <property type="molecule type" value="Genomic_DNA"/>
</dbReference>
<name>A0ABW2P2Z5_9ACTN</name>
<dbReference type="RefSeq" id="WP_380826604.1">
    <property type="nucleotide sequence ID" value="NZ_JBHTCG010000007.1"/>
</dbReference>
<gene>
    <name evidence="2" type="ORF">ACFQSB_13215</name>
</gene>
<reference evidence="3" key="1">
    <citation type="journal article" date="2019" name="Int. J. Syst. Evol. Microbiol.">
        <title>The Global Catalogue of Microorganisms (GCM) 10K type strain sequencing project: providing services to taxonomists for standard genome sequencing and annotation.</title>
        <authorList>
            <consortium name="The Broad Institute Genomics Platform"/>
            <consortium name="The Broad Institute Genome Sequencing Center for Infectious Disease"/>
            <person name="Wu L."/>
            <person name="Ma J."/>
        </authorList>
    </citation>
    <scope>NUCLEOTIDE SEQUENCE [LARGE SCALE GENOMIC DNA]</scope>
    <source>
        <strain evidence="3">CECT 7649</strain>
    </source>
</reference>
<sequence length="282" mass="31535">MNGEPGAGSCSPLERFGADLRAYRMEAGLSQARIGERLGCSQDLVSQIELAKRRPSRDYAERLDQIFGLSAKSHFVALYRLMLSPDGGPRYHLAWVEEIEPRAGVLRTWDPLLAPGLLQVESYARYIFRRAPMITAAELDRRLVSRIRRKLVLDRQNPPFTLWALLDEGILHRPVGDPKTMCEQLDYLLETAERPNAAIQVVPLTAGCTPGLMSQFAIAELLPGGQPDTVYAESAAEGLVTTDEDIVTQVRGRYDAIRADAHSQQASLILIKDARDRWKRQI</sequence>
<dbReference type="CDD" id="cd00093">
    <property type="entry name" value="HTH_XRE"/>
    <property type="match status" value="1"/>
</dbReference>
<comment type="caution">
    <text evidence="2">The sequence shown here is derived from an EMBL/GenBank/DDBJ whole genome shotgun (WGS) entry which is preliminary data.</text>
</comment>
<dbReference type="InterPro" id="IPR010982">
    <property type="entry name" value="Lambda_DNA-bd_dom_sf"/>
</dbReference>
<evidence type="ECO:0000313" key="2">
    <source>
        <dbReference type="EMBL" id="MFC7383174.1"/>
    </source>
</evidence>
<dbReference type="Pfam" id="PF19054">
    <property type="entry name" value="DUF5753"/>
    <property type="match status" value="1"/>
</dbReference>
<feature type="domain" description="HTH cro/C1-type" evidence="1">
    <location>
        <begin position="20"/>
        <end position="74"/>
    </location>
</feature>